<feature type="domain" description="C2H2-type" evidence="11">
    <location>
        <begin position="265"/>
        <end position="292"/>
    </location>
</feature>
<dbReference type="GeneID" id="115176406"/>
<name>A0A674CSH8_SALTR</name>
<feature type="domain" description="C2H2-type" evidence="11">
    <location>
        <begin position="459"/>
        <end position="486"/>
    </location>
</feature>
<dbReference type="GO" id="GO:0006357">
    <property type="term" value="P:regulation of transcription by RNA polymerase II"/>
    <property type="evidence" value="ECO:0007669"/>
    <property type="project" value="TreeGrafter"/>
</dbReference>
<dbReference type="OMA" id="EINICIV"/>
<dbReference type="FunFam" id="3.30.160.60:FF:001158">
    <property type="entry name" value="zinc finger protein 22"/>
    <property type="match status" value="1"/>
</dbReference>
<dbReference type="KEGG" id="stru:115176406"/>
<feature type="domain" description="C2H2-type" evidence="11">
    <location>
        <begin position="347"/>
        <end position="374"/>
    </location>
</feature>
<keyword evidence="6 9" id="KW-0863">Zinc-finger</keyword>
<keyword evidence="4" id="KW-0479">Metal-binding</keyword>
<reference evidence="12" key="2">
    <citation type="submission" date="2025-09" db="UniProtKB">
        <authorList>
            <consortium name="Ensembl"/>
        </authorList>
    </citation>
    <scope>IDENTIFICATION</scope>
</reference>
<dbReference type="Pfam" id="PF00096">
    <property type="entry name" value="zf-C2H2"/>
    <property type="match status" value="6"/>
</dbReference>
<comment type="function">
    <text evidence="1">May be involved in transcriptional regulation.</text>
</comment>
<dbReference type="SMART" id="SM00355">
    <property type="entry name" value="ZnF_C2H2"/>
    <property type="match status" value="8"/>
</dbReference>
<evidence type="ECO:0000256" key="8">
    <source>
        <dbReference type="ARBA" id="ARBA00023242"/>
    </source>
</evidence>
<dbReference type="Gene3D" id="3.30.160.60">
    <property type="entry name" value="Classic Zinc Finger"/>
    <property type="match status" value="7"/>
</dbReference>
<dbReference type="PROSITE" id="PS00028">
    <property type="entry name" value="ZINC_FINGER_C2H2_1"/>
    <property type="match status" value="8"/>
</dbReference>
<dbReference type="InParanoid" id="A0A674CSH8"/>
<comment type="subcellular location">
    <subcellularLocation>
        <location evidence="2">Nucleus</location>
    </subcellularLocation>
</comment>
<dbReference type="FunFam" id="3.30.160.60:FF:000624">
    <property type="entry name" value="zinc finger protein 697"/>
    <property type="match status" value="1"/>
</dbReference>
<evidence type="ECO:0000256" key="9">
    <source>
        <dbReference type="PROSITE-ProRule" id="PRU00042"/>
    </source>
</evidence>
<evidence type="ECO:0000313" key="12">
    <source>
        <dbReference type="Ensembl" id="ENSSTUP00000086662.1"/>
    </source>
</evidence>
<dbReference type="OrthoDB" id="6077919at2759"/>
<dbReference type="AlphaFoldDB" id="A0A674CSH8"/>
<dbReference type="GO" id="GO:0008270">
    <property type="term" value="F:zinc ion binding"/>
    <property type="evidence" value="ECO:0007669"/>
    <property type="project" value="UniProtKB-KW"/>
</dbReference>
<evidence type="ECO:0000256" key="7">
    <source>
        <dbReference type="ARBA" id="ARBA00022833"/>
    </source>
</evidence>
<keyword evidence="7" id="KW-0862">Zinc</keyword>
<dbReference type="FunFam" id="3.30.160.60:FF:000100">
    <property type="entry name" value="Zinc finger 45-like"/>
    <property type="match status" value="1"/>
</dbReference>
<dbReference type="GO" id="GO:0003700">
    <property type="term" value="F:DNA-binding transcription factor activity"/>
    <property type="evidence" value="ECO:0007669"/>
    <property type="project" value="TreeGrafter"/>
</dbReference>
<feature type="domain" description="C2H2-type" evidence="11">
    <location>
        <begin position="403"/>
        <end position="430"/>
    </location>
</feature>
<protein>
    <submittedName>
        <fullName evidence="12">Zinc finger protein 391-like</fullName>
    </submittedName>
</protein>
<dbReference type="InterPro" id="IPR013087">
    <property type="entry name" value="Znf_C2H2_type"/>
</dbReference>
<dbReference type="RefSeq" id="XP_029592291.1">
    <property type="nucleotide sequence ID" value="XM_029736431.1"/>
</dbReference>
<evidence type="ECO:0000256" key="4">
    <source>
        <dbReference type="ARBA" id="ARBA00022723"/>
    </source>
</evidence>
<comment type="similarity">
    <text evidence="3">Belongs to the krueppel C2H2-type zinc-finger protein family.</text>
</comment>
<proteinExistence type="inferred from homology"/>
<dbReference type="PROSITE" id="PS50157">
    <property type="entry name" value="ZINC_FINGER_C2H2_2"/>
    <property type="match status" value="7"/>
</dbReference>
<gene>
    <name evidence="12" type="primary">LOC115176406</name>
</gene>
<organism evidence="12 13">
    <name type="scientific">Salmo trutta</name>
    <name type="common">Brown trout</name>
    <dbReference type="NCBI Taxonomy" id="8032"/>
    <lineage>
        <taxon>Eukaryota</taxon>
        <taxon>Metazoa</taxon>
        <taxon>Chordata</taxon>
        <taxon>Craniata</taxon>
        <taxon>Vertebrata</taxon>
        <taxon>Euteleostomi</taxon>
        <taxon>Actinopterygii</taxon>
        <taxon>Neopterygii</taxon>
        <taxon>Teleostei</taxon>
        <taxon>Protacanthopterygii</taxon>
        <taxon>Salmoniformes</taxon>
        <taxon>Salmonidae</taxon>
        <taxon>Salmoninae</taxon>
        <taxon>Salmo</taxon>
    </lineage>
</organism>
<keyword evidence="8" id="KW-0539">Nucleus</keyword>
<dbReference type="FunFam" id="3.30.160.60:FF:000634">
    <property type="entry name" value="Zinc finger X-chromosomal protein"/>
    <property type="match status" value="1"/>
</dbReference>
<evidence type="ECO:0000256" key="3">
    <source>
        <dbReference type="ARBA" id="ARBA00006991"/>
    </source>
</evidence>
<feature type="domain" description="C2H2-type" evidence="11">
    <location>
        <begin position="375"/>
        <end position="402"/>
    </location>
</feature>
<dbReference type="PANTHER" id="PTHR24390">
    <property type="entry name" value="ZINC FINGER PROTEIN"/>
    <property type="match status" value="1"/>
</dbReference>
<feature type="domain" description="C2H2-type" evidence="11">
    <location>
        <begin position="319"/>
        <end position="346"/>
    </location>
</feature>
<evidence type="ECO:0000313" key="13">
    <source>
        <dbReference type="Proteomes" id="UP000472277"/>
    </source>
</evidence>
<evidence type="ECO:0000259" key="11">
    <source>
        <dbReference type="PROSITE" id="PS50157"/>
    </source>
</evidence>
<evidence type="ECO:0000256" key="1">
    <source>
        <dbReference type="ARBA" id="ARBA00003767"/>
    </source>
</evidence>
<dbReference type="SUPFAM" id="SSF57667">
    <property type="entry name" value="beta-beta-alpha zinc fingers"/>
    <property type="match status" value="4"/>
</dbReference>
<feature type="domain" description="C2H2-type" evidence="11">
    <location>
        <begin position="431"/>
        <end position="458"/>
    </location>
</feature>
<dbReference type="InterPro" id="IPR036236">
    <property type="entry name" value="Znf_C2H2_sf"/>
</dbReference>
<feature type="region of interest" description="Disordered" evidence="10">
    <location>
        <begin position="204"/>
        <end position="255"/>
    </location>
</feature>
<dbReference type="GO" id="GO:0000978">
    <property type="term" value="F:RNA polymerase II cis-regulatory region sequence-specific DNA binding"/>
    <property type="evidence" value="ECO:0007669"/>
    <property type="project" value="TreeGrafter"/>
</dbReference>
<dbReference type="GeneTree" id="ENSGT00950000182774"/>
<evidence type="ECO:0000256" key="2">
    <source>
        <dbReference type="ARBA" id="ARBA00004123"/>
    </source>
</evidence>
<reference evidence="12" key="1">
    <citation type="submission" date="2025-08" db="UniProtKB">
        <authorList>
            <consortium name="Ensembl"/>
        </authorList>
    </citation>
    <scope>IDENTIFICATION</scope>
</reference>
<feature type="compositionally biased region" description="Basic and acidic residues" evidence="10">
    <location>
        <begin position="237"/>
        <end position="249"/>
    </location>
</feature>
<feature type="region of interest" description="Disordered" evidence="10">
    <location>
        <begin position="65"/>
        <end position="90"/>
    </location>
</feature>
<dbReference type="Ensembl" id="ENSSTUT00000092246.1">
    <property type="protein sequence ID" value="ENSSTUP00000086662.1"/>
    <property type="gene ID" value="ENSSTUG00000038171.1"/>
</dbReference>
<keyword evidence="13" id="KW-1185">Reference proteome</keyword>
<accession>A0A674CSH8</accession>
<keyword evidence="5" id="KW-0677">Repeat</keyword>
<dbReference type="Proteomes" id="UP000472277">
    <property type="component" value="Chromosome 37"/>
</dbReference>
<sequence>MSKIELLRVFLNQRLTMAAEEIFGVVEETIAEYQEENSRLRSMLDIVIKPDILLHRIDIQQPTHPVSEKEVLPGQQHCEQEWSPSLGQEDPHYIQIKEEPEELESSLKNDYNHQDLTQSSLTQSSLTQSSLTQSSLTQSSLTQSSLLYETQSEDYEETYCLPSTSAAQRNYSLHSTLTEQSSYSLPNTSTEQNMIQIKPELNAEDNGVSEPSRESQPLFADDTESSAAPSKNMKCVKGVESRPLSDSKPLKSKRSQTVRKQSAYIHCKCCGMYFSYLASLVNHARKHAQDKECLCGVCGIHLESTESMLDHLETHVGARVCHVCGTFFPGSAELNDHMKVHPGEKSFRCPDCGKCFRKNPDLTAHKRIHTGERPYRCQFCGKGFSQSGNLAVHMKSHSGEKPHCCPVCGKCFSSKSYMNTHMKIHTGERPFCCRVCRKCFIRNPDLTVHMRTHTGVKPYKCQYCGQGFKQNYHRKLHMKIHMGKTISLPSL</sequence>
<evidence type="ECO:0000256" key="6">
    <source>
        <dbReference type="ARBA" id="ARBA00022771"/>
    </source>
</evidence>
<dbReference type="FunFam" id="3.30.160.60:FF:002343">
    <property type="entry name" value="Zinc finger protein 33A"/>
    <property type="match status" value="1"/>
</dbReference>
<evidence type="ECO:0000256" key="5">
    <source>
        <dbReference type="ARBA" id="ARBA00022737"/>
    </source>
</evidence>
<dbReference type="GO" id="GO:0005634">
    <property type="term" value="C:nucleus"/>
    <property type="evidence" value="ECO:0007669"/>
    <property type="project" value="UniProtKB-SubCell"/>
</dbReference>
<evidence type="ECO:0000256" key="10">
    <source>
        <dbReference type="SAM" id="MobiDB-lite"/>
    </source>
</evidence>
<dbReference type="PANTHER" id="PTHR24390:SF79">
    <property type="entry name" value="ASPARAGINE-RICH ZINC FINGER PROTEIN AZF1"/>
    <property type="match status" value="1"/>
</dbReference>